<keyword evidence="2" id="KW-1133">Transmembrane helix</keyword>
<sequence length="68" mass="7489">MSSPGQEAKSSFDSLNKLYDKDTLLPSSQEDEERQTPKGHRQGTKIILWIAANAFVTAAIATLQQINV</sequence>
<feature type="region of interest" description="Disordered" evidence="1">
    <location>
        <begin position="1"/>
        <end position="42"/>
    </location>
</feature>
<dbReference type="EMBL" id="JBHFEH010000024">
    <property type="protein sequence ID" value="KAL2052950.1"/>
    <property type="molecule type" value="Genomic_DNA"/>
</dbReference>
<organism evidence="3 4">
    <name type="scientific">Lepraria finkii</name>
    <dbReference type="NCBI Taxonomy" id="1340010"/>
    <lineage>
        <taxon>Eukaryota</taxon>
        <taxon>Fungi</taxon>
        <taxon>Dikarya</taxon>
        <taxon>Ascomycota</taxon>
        <taxon>Pezizomycotina</taxon>
        <taxon>Lecanoromycetes</taxon>
        <taxon>OSLEUM clade</taxon>
        <taxon>Lecanoromycetidae</taxon>
        <taxon>Lecanorales</taxon>
        <taxon>Lecanorineae</taxon>
        <taxon>Stereocaulaceae</taxon>
        <taxon>Lepraria</taxon>
    </lineage>
</organism>
<protein>
    <submittedName>
        <fullName evidence="3">Uncharacterized protein</fullName>
    </submittedName>
</protein>
<evidence type="ECO:0000256" key="1">
    <source>
        <dbReference type="SAM" id="MobiDB-lite"/>
    </source>
</evidence>
<evidence type="ECO:0000256" key="2">
    <source>
        <dbReference type="SAM" id="Phobius"/>
    </source>
</evidence>
<keyword evidence="2" id="KW-0472">Membrane</keyword>
<keyword evidence="2" id="KW-0812">Transmembrane</keyword>
<name>A0ABR4B5R0_9LECA</name>
<gene>
    <name evidence="3" type="ORF">ABVK25_006891</name>
</gene>
<dbReference type="Proteomes" id="UP001590951">
    <property type="component" value="Unassembled WGS sequence"/>
</dbReference>
<proteinExistence type="predicted"/>
<feature type="transmembrane region" description="Helical" evidence="2">
    <location>
        <begin position="46"/>
        <end position="66"/>
    </location>
</feature>
<accession>A0ABR4B5R0</accession>
<feature type="compositionally biased region" description="Polar residues" evidence="1">
    <location>
        <begin position="1"/>
        <end position="14"/>
    </location>
</feature>
<evidence type="ECO:0000313" key="3">
    <source>
        <dbReference type="EMBL" id="KAL2052950.1"/>
    </source>
</evidence>
<comment type="caution">
    <text evidence="3">The sequence shown here is derived from an EMBL/GenBank/DDBJ whole genome shotgun (WGS) entry which is preliminary data.</text>
</comment>
<reference evidence="3 4" key="1">
    <citation type="submission" date="2024-09" db="EMBL/GenBank/DDBJ databases">
        <title>Rethinking Asexuality: The Enigmatic Case of Functional Sexual Genes in Lepraria (Stereocaulaceae).</title>
        <authorList>
            <person name="Doellman M."/>
            <person name="Sun Y."/>
            <person name="Barcenas-Pena A."/>
            <person name="Lumbsch H.T."/>
            <person name="Grewe F."/>
        </authorList>
    </citation>
    <scope>NUCLEOTIDE SEQUENCE [LARGE SCALE GENOMIC DNA]</scope>
    <source>
        <strain evidence="3 4">Grewe 0041</strain>
    </source>
</reference>
<evidence type="ECO:0000313" key="4">
    <source>
        <dbReference type="Proteomes" id="UP001590951"/>
    </source>
</evidence>
<keyword evidence="4" id="KW-1185">Reference proteome</keyword>